<dbReference type="PANTHER" id="PTHR42709:SF6">
    <property type="entry name" value="UNDECAPRENYL PHOSPHATE TRANSPORTER A"/>
    <property type="match status" value="1"/>
</dbReference>
<keyword evidence="5 8" id="KW-1133">Transmembrane helix</keyword>
<keyword evidence="11" id="KW-1185">Reference proteome</keyword>
<evidence type="ECO:0000256" key="2">
    <source>
        <dbReference type="ARBA" id="ARBA00010792"/>
    </source>
</evidence>
<keyword evidence="4 8" id="KW-0812">Transmembrane</keyword>
<evidence type="ECO:0000256" key="6">
    <source>
        <dbReference type="ARBA" id="ARBA00023136"/>
    </source>
</evidence>
<keyword evidence="3" id="KW-1003">Cell membrane</keyword>
<comment type="caution">
    <text evidence="10">The sequence shown here is derived from an EMBL/GenBank/DDBJ whole genome shotgun (WGS) entry which is preliminary data.</text>
</comment>
<feature type="compositionally biased region" description="Basic and acidic residues" evidence="7">
    <location>
        <begin position="307"/>
        <end position="320"/>
    </location>
</feature>
<evidence type="ECO:0000256" key="3">
    <source>
        <dbReference type="ARBA" id="ARBA00022475"/>
    </source>
</evidence>
<feature type="region of interest" description="Disordered" evidence="7">
    <location>
        <begin position="276"/>
        <end position="320"/>
    </location>
</feature>
<evidence type="ECO:0000256" key="1">
    <source>
        <dbReference type="ARBA" id="ARBA00004651"/>
    </source>
</evidence>
<feature type="region of interest" description="Disordered" evidence="7">
    <location>
        <begin position="1"/>
        <end position="47"/>
    </location>
</feature>
<comment type="similarity">
    <text evidence="2">Belongs to the DedA family.</text>
</comment>
<proteinExistence type="inferred from homology"/>
<evidence type="ECO:0000313" key="11">
    <source>
        <dbReference type="Proteomes" id="UP000598217"/>
    </source>
</evidence>
<feature type="transmembrane region" description="Helical" evidence="8">
    <location>
        <begin position="58"/>
        <end position="76"/>
    </location>
</feature>
<dbReference type="PANTHER" id="PTHR42709">
    <property type="entry name" value="ALKALINE PHOSPHATASE LIKE PROTEIN"/>
    <property type="match status" value="1"/>
</dbReference>
<feature type="compositionally biased region" description="Gly residues" evidence="7">
    <location>
        <begin position="285"/>
        <end position="299"/>
    </location>
</feature>
<feature type="transmembrane region" description="Helical" evidence="8">
    <location>
        <begin position="233"/>
        <end position="254"/>
    </location>
</feature>
<dbReference type="InterPro" id="IPR032816">
    <property type="entry name" value="VTT_dom"/>
</dbReference>
<evidence type="ECO:0000256" key="8">
    <source>
        <dbReference type="SAM" id="Phobius"/>
    </source>
</evidence>
<reference evidence="10 11" key="1">
    <citation type="submission" date="2020-10" db="EMBL/GenBank/DDBJ databases">
        <title>Sequencing the genomes of 1000 actinobacteria strains.</title>
        <authorList>
            <person name="Klenk H.-P."/>
        </authorList>
    </citation>
    <scope>NUCLEOTIDE SEQUENCE [LARGE SCALE GENOMIC DNA]</scope>
    <source>
        <strain evidence="10 11">DSM 45157</strain>
    </source>
</reference>
<name>A0ABR9HA09_9ACTN</name>
<accession>A0ABR9HA09</accession>
<feature type="domain" description="VTT" evidence="9">
    <location>
        <begin position="103"/>
        <end position="217"/>
    </location>
</feature>
<feature type="transmembrane region" description="Helical" evidence="8">
    <location>
        <begin position="96"/>
        <end position="121"/>
    </location>
</feature>
<keyword evidence="6 8" id="KW-0472">Membrane</keyword>
<feature type="transmembrane region" description="Helical" evidence="8">
    <location>
        <begin position="197"/>
        <end position="217"/>
    </location>
</feature>
<dbReference type="EMBL" id="JADBDY010000001">
    <property type="protein sequence ID" value="MBE1455838.1"/>
    <property type="molecule type" value="Genomic_DNA"/>
</dbReference>
<evidence type="ECO:0000256" key="4">
    <source>
        <dbReference type="ARBA" id="ARBA00022692"/>
    </source>
</evidence>
<gene>
    <name evidence="10" type="ORF">H4W79_000052</name>
</gene>
<protein>
    <submittedName>
        <fullName evidence="10">Membrane protein DedA with SNARE-associated domain</fullName>
    </submittedName>
</protein>
<dbReference type="InterPro" id="IPR051311">
    <property type="entry name" value="DedA_domain"/>
</dbReference>
<dbReference type="RefSeq" id="WP_191273929.1">
    <property type="nucleotide sequence ID" value="NZ_BMXJ01000007.1"/>
</dbReference>
<dbReference type="Pfam" id="PF09335">
    <property type="entry name" value="VTT_dom"/>
    <property type="match status" value="1"/>
</dbReference>
<dbReference type="Proteomes" id="UP000598217">
    <property type="component" value="Unassembled WGS sequence"/>
</dbReference>
<sequence>MTSNTAPRQSEPDASRPTREEALKAARQRWDREEAERGKAQWKGMKPWQGSMKRQDKVLLWLLLGIPAFFLLTMPLRPLFVADHPVPLAFVTGSHAAVGAASAFAGVGQGSMWLVIVAGVVGKVKIDWLFWWVGRRWGRGIVHFLVPSERGRRFAERLQTMNPWIMRLFIPLSYLPGVPGGVPHVIAGVSGMRLRTYLLLDVIGALMITSVVAFVGYHSGQAGVDVVLLVDRYAVWLTFALIFGMAAIPVHTSVKDQRERRARALEEAAEAYDAETARLAAGSEGPAGTGDSAGAGGAPGTPADPTETDHDPVTSEDSRK</sequence>
<evidence type="ECO:0000256" key="7">
    <source>
        <dbReference type="SAM" id="MobiDB-lite"/>
    </source>
</evidence>
<feature type="compositionally biased region" description="Basic and acidic residues" evidence="7">
    <location>
        <begin position="10"/>
        <end position="39"/>
    </location>
</feature>
<evidence type="ECO:0000313" key="10">
    <source>
        <dbReference type="EMBL" id="MBE1455838.1"/>
    </source>
</evidence>
<evidence type="ECO:0000256" key="5">
    <source>
        <dbReference type="ARBA" id="ARBA00022989"/>
    </source>
</evidence>
<organism evidence="10 11">
    <name type="scientific">Nocardiopsis terrae</name>
    <dbReference type="NCBI Taxonomy" id="372655"/>
    <lineage>
        <taxon>Bacteria</taxon>
        <taxon>Bacillati</taxon>
        <taxon>Actinomycetota</taxon>
        <taxon>Actinomycetes</taxon>
        <taxon>Streptosporangiales</taxon>
        <taxon>Nocardiopsidaceae</taxon>
        <taxon>Nocardiopsis</taxon>
    </lineage>
</organism>
<evidence type="ECO:0000259" key="9">
    <source>
        <dbReference type="Pfam" id="PF09335"/>
    </source>
</evidence>
<comment type="subcellular location">
    <subcellularLocation>
        <location evidence="1">Cell membrane</location>
        <topology evidence="1">Multi-pass membrane protein</topology>
    </subcellularLocation>
</comment>